<comment type="caution">
    <text evidence="1">The sequence shown here is derived from an EMBL/GenBank/DDBJ whole genome shotgun (WGS) entry which is preliminary data.</text>
</comment>
<reference evidence="1" key="1">
    <citation type="journal article" date="2014" name="Int. J. Syst. Evol. Microbiol.">
        <title>Complete genome sequence of Corynebacterium casei LMG S-19264T (=DSM 44701T), isolated from a smear-ripened cheese.</title>
        <authorList>
            <consortium name="US DOE Joint Genome Institute (JGI-PGF)"/>
            <person name="Walter F."/>
            <person name="Albersmeier A."/>
            <person name="Kalinowski J."/>
            <person name="Ruckert C."/>
        </authorList>
    </citation>
    <scope>NUCLEOTIDE SEQUENCE</scope>
    <source>
        <strain evidence="1">CGMCC 1.16067</strain>
    </source>
</reference>
<dbReference type="EMBL" id="BMKQ01000001">
    <property type="protein sequence ID" value="GGF51608.1"/>
    <property type="molecule type" value="Genomic_DNA"/>
</dbReference>
<sequence length="292" mass="32048">MDAVEVGLQARVRMAHATLGSLATEHRLDLLHVKGPALDPALTGEGERSSSDADVLIRPGHVDRLVSLLVAHHWRLVTGFARGSAFEHAANYRHPHWGYADLHRSFPGLTVPAADAFDALWADRATTRIAHVECAVPSLLDQGLLLLLHAARDGRSTRAQHDVRRAWEEQPASARSALRERADGLGAEVALAAALGELGRHADDRTAALWRYYSEGGSRLDELRARVRAAPTPRAKLRVAADGLRVNPEYVAMAIGHEPSVAELAQARRERRRNALGDVRDLVRSRLRGRTR</sequence>
<accession>A0A917F6N6</accession>
<keyword evidence="2" id="KW-1185">Reference proteome</keyword>
<organism evidence="1 2">
    <name type="scientific">Marmoricola endophyticus</name>
    <dbReference type="NCBI Taxonomy" id="2040280"/>
    <lineage>
        <taxon>Bacteria</taxon>
        <taxon>Bacillati</taxon>
        <taxon>Actinomycetota</taxon>
        <taxon>Actinomycetes</taxon>
        <taxon>Propionibacteriales</taxon>
        <taxon>Nocardioidaceae</taxon>
        <taxon>Marmoricola</taxon>
    </lineage>
</organism>
<dbReference type="AlphaFoldDB" id="A0A917F6N6"/>
<reference evidence="1" key="2">
    <citation type="submission" date="2020-09" db="EMBL/GenBank/DDBJ databases">
        <authorList>
            <person name="Sun Q."/>
            <person name="Zhou Y."/>
        </authorList>
    </citation>
    <scope>NUCLEOTIDE SEQUENCE</scope>
    <source>
        <strain evidence="1">CGMCC 1.16067</strain>
    </source>
</reference>
<protein>
    <recommendedName>
        <fullName evidence="3">2-nitropropane dioxygenase</fullName>
    </recommendedName>
</protein>
<dbReference type="Pfam" id="PF14907">
    <property type="entry name" value="NTP_transf_5"/>
    <property type="match status" value="1"/>
</dbReference>
<evidence type="ECO:0000313" key="2">
    <source>
        <dbReference type="Proteomes" id="UP000649179"/>
    </source>
</evidence>
<dbReference type="Proteomes" id="UP000649179">
    <property type="component" value="Unassembled WGS sequence"/>
</dbReference>
<proteinExistence type="predicted"/>
<evidence type="ECO:0000313" key="1">
    <source>
        <dbReference type="EMBL" id="GGF51608.1"/>
    </source>
</evidence>
<evidence type="ECO:0008006" key="3">
    <source>
        <dbReference type="Google" id="ProtNLM"/>
    </source>
</evidence>
<gene>
    <name evidence="1" type="ORF">GCM10011519_27000</name>
</gene>
<dbReference type="InterPro" id="IPR039498">
    <property type="entry name" value="NTP_transf_5"/>
</dbReference>
<name>A0A917F6N6_9ACTN</name>